<comment type="caution">
    <text evidence="5">The sequence shown here is derived from an EMBL/GenBank/DDBJ whole genome shotgun (WGS) entry which is preliminary data.</text>
</comment>
<organism evidence="5 6">
    <name type="scientific">Paenibacillus nasutitermitis</name>
    <dbReference type="NCBI Taxonomy" id="1652958"/>
    <lineage>
        <taxon>Bacteria</taxon>
        <taxon>Bacillati</taxon>
        <taxon>Bacillota</taxon>
        <taxon>Bacilli</taxon>
        <taxon>Bacillales</taxon>
        <taxon>Paenibacillaceae</taxon>
        <taxon>Paenibacillus</taxon>
    </lineage>
</organism>
<dbReference type="PRINTS" id="PR00032">
    <property type="entry name" value="HTHARAC"/>
</dbReference>
<dbReference type="EMBL" id="BMHP01000001">
    <property type="protein sequence ID" value="GGD46985.1"/>
    <property type="molecule type" value="Genomic_DNA"/>
</dbReference>
<dbReference type="PROSITE" id="PS01124">
    <property type="entry name" value="HTH_ARAC_FAMILY_2"/>
    <property type="match status" value="1"/>
</dbReference>
<dbReference type="InterPro" id="IPR020449">
    <property type="entry name" value="Tscrpt_reg_AraC-type_HTH"/>
</dbReference>
<evidence type="ECO:0000313" key="6">
    <source>
        <dbReference type="Proteomes" id="UP000612456"/>
    </source>
</evidence>
<dbReference type="AlphaFoldDB" id="A0A916YIK6"/>
<dbReference type="Proteomes" id="UP000612456">
    <property type="component" value="Unassembled WGS sequence"/>
</dbReference>
<keyword evidence="3" id="KW-0804">Transcription</keyword>
<evidence type="ECO:0000313" key="5">
    <source>
        <dbReference type="EMBL" id="GGD46985.1"/>
    </source>
</evidence>
<dbReference type="InterPro" id="IPR009057">
    <property type="entry name" value="Homeodomain-like_sf"/>
</dbReference>
<keyword evidence="6" id="KW-1185">Reference proteome</keyword>
<dbReference type="Pfam" id="PF12833">
    <property type="entry name" value="HTH_18"/>
    <property type="match status" value="1"/>
</dbReference>
<dbReference type="SUPFAM" id="SSF51215">
    <property type="entry name" value="Regulatory protein AraC"/>
    <property type="match status" value="1"/>
</dbReference>
<dbReference type="RefSeq" id="WP_188988032.1">
    <property type="nucleotide sequence ID" value="NZ_BMHP01000001.1"/>
</dbReference>
<dbReference type="PANTHER" id="PTHR43280">
    <property type="entry name" value="ARAC-FAMILY TRANSCRIPTIONAL REGULATOR"/>
    <property type="match status" value="1"/>
</dbReference>
<evidence type="ECO:0000256" key="2">
    <source>
        <dbReference type="ARBA" id="ARBA00023125"/>
    </source>
</evidence>
<dbReference type="SMART" id="SM00342">
    <property type="entry name" value="HTH_ARAC"/>
    <property type="match status" value="1"/>
</dbReference>
<dbReference type="GO" id="GO:0043565">
    <property type="term" value="F:sequence-specific DNA binding"/>
    <property type="evidence" value="ECO:0007669"/>
    <property type="project" value="InterPro"/>
</dbReference>
<dbReference type="PANTHER" id="PTHR43280:SF28">
    <property type="entry name" value="HTH-TYPE TRANSCRIPTIONAL ACTIVATOR RHAS"/>
    <property type="match status" value="1"/>
</dbReference>
<accession>A0A916YIK6</accession>
<feature type="domain" description="HTH araC/xylS-type" evidence="4">
    <location>
        <begin position="175"/>
        <end position="273"/>
    </location>
</feature>
<reference evidence="5" key="1">
    <citation type="journal article" date="2014" name="Int. J. Syst. Evol. Microbiol.">
        <title>Complete genome sequence of Corynebacterium casei LMG S-19264T (=DSM 44701T), isolated from a smear-ripened cheese.</title>
        <authorList>
            <consortium name="US DOE Joint Genome Institute (JGI-PGF)"/>
            <person name="Walter F."/>
            <person name="Albersmeier A."/>
            <person name="Kalinowski J."/>
            <person name="Ruckert C."/>
        </authorList>
    </citation>
    <scope>NUCLEOTIDE SEQUENCE</scope>
    <source>
        <strain evidence="5">CGMCC 1.15178</strain>
    </source>
</reference>
<dbReference type="Pfam" id="PF02311">
    <property type="entry name" value="AraC_binding"/>
    <property type="match status" value="1"/>
</dbReference>
<dbReference type="Gene3D" id="1.10.10.60">
    <property type="entry name" value="Homeodomain-like"/>
    <property type="match status" value="2"/>
</dbReference>
<evidence type="ECO:0000256" key="3">
    <source>
        <dbReference type="ARBA" id="ARBA00023163"/>
    </source>
</evidence>
<dbReference type="PROSITE" id="PS00041">
    <property type="entry name" value="HTH_ARAC_FAMILY_1"/>
    <property type="match status" value="1"/>
</dbReference>
<keyword evidence="1" id="KW-0805">Transcription regulation</keyword>
<dbReference type="GO" id="GO:0003700">
    <property type="term" value="F:DNA-binding transcription factor activity"/>
    <property type="evidence" value="ECO:0007669"/>
    <property type="project" value="InterPro"/>
</dbReference>
<proteinExistence type="predicted"/>
<evidence type="ECO:0000259" key="4">
    <source>
        <dbReference type="PROSITE" id="PS01124"/>
    </source>
</evidence>
<reference evidence="5" key="2">
    <citation type="submission" date="2020-09" db="EMBL/GenBank/DDBJ databases">
        <authorList>
            <person name="Sun Q."/>
            <person name="Zhou Y."/>
        </authorList>
    </citation>
    <scope>NUCLEOTIDE SEQUENCE</scope>
    <source>
        <strain evidence="5">CGMCC 1.15178</strain>
    </source>
</reference>
<gene>
    <name evidence="5" type="ORF">GCM10010911_00630</name>
</gene>
<protein>
    <recommendedName>
        <fullName evidence="4">HTH araC/xylS-type domain-containing protein</fullName>
    </recommendedName>
</protein>
<name>A0A916YIK6_9BACL</name>
<sequence>METVKQQLYQPDSFARSGGLWPLKAGQTWGEAHYQVGPRVIDYYNLHFVMDGQVELHYSNQHIVLEKGDVFAMFPGIVYRYLRSKNATNLQMAWVSFDGPQAGELMQQCGFTAGTSYGRQVMNAELEYVLRQIQTHPSYDARRQVELISLLYRLFSLMIRTNPSIKPVGQDVWLSSSIAYMHTHYMERISVQDVANYASVHRGYFSKVFAERTGLSPVKYLQKLRMEKATELLRAGVLTIEEVALTLGYLDSYSFTHAFSKYYGMPPGQWRTAVSSNASGQSPDPTKTE</sequence>
<dbReference type="InterPro" id="IPR018062">
    <property type="entry name" value="HTH_AraC-typ_CS"/>
</dbReference>
<dbReference type="InterPro" id="IPR018060">
    <property type="entry name" value="HTH_AraC"/>
</dbReference>
<dbReference type="InterPro" id="IPR037923">
    <property type="entry name" value="HTH-like"/>
</dbReference>
<evidence type="ECO:0000256" key="1">
    <source>
        <dbReference type="ARBA" id="ARBA00023015"/>
    </source>
</evidence>
<dbReference type="Gene3D" id="2.60.120.280">
    <property type="entry name" value="Regulatory protein AraC"/>
    <property type="match status" value="1"/>
</dbReference>
<dbReference type="SUPFAM" id="SSF46689">
    <property type="entry name" value="Homeodomain-like"/>
    <property type="match status" value="2"/>
</dbReference>
<keyword evidence="2" id="KW-0238">DNA-binding</keyword>
<dbReference type="InterPro" id="IPR003313">
    <property type="entry name" value="AraC-bd"/>
</dbReference>